<proteinExistence type="predicted"/>
<feature type="region of interest" description="Disordered" evidence="1">
    <location>
        <begin position="57"/>
        <end position="86"/>
    </location>
</feature>
<evidence type="ECO:0000256" key="1">
    <source>
        <dbReference type="SAM" id="MobiDB-lite"/>
    </source>
</evidence>
<evidence type="ECO:0000313" key="2">
    <source>
        <dbReference type="EMBL" id="GIJ35734.1"/>
    </source>
</evidence>
<name>A0A9W5XM77_9ACTN</name>
<evidence type="ECO:0000313" key="3">
    <source>
        <dbReference type="Proteomes" id="UP000607311"/>
    </source>
</evidence>
<dbReference type="AlphaFoldDB" id="A0A9W5XM77"/>
<reference evidence="2" key="1">
    <citation type="submission" date="2021-01" db="EMBL/GenBank/DDBJ databases">
        <title>Whole genome shotgun sequence of Verrucosispora sediminis NBRC 107745.</title>
        <authorList>
            <person name="Komaki H."/>
            <person name="Tamura T."/>
        </authorList>
    </citation>
    <scope>NUCLEOTIDE SEQUENCE</scope>
    <source>
        <strain evidence="2">NBRC 107745</strain>
    </source>
</reference>
<keyword evidence="3" id="KW-1185">Reference proteome</keyword>
<dbReference type="OrthoDB" id="3397228at2"/>
<dbReference type="Proteomes" id="UP000607311">
    <property type="component" value="Unassembled WGS sequence"/>
</dbReference>
<sequence>MSVGEVKAALRAAIEAARQGRRVFDKAVSEAEAATRTANAVLSDSQHQHVTDTHQALAAAKAEVEPTRRRFDHTAEHASDYLTRLG</sequence>
<organism evidence="2 3">
    <name type="scientific">Micromonospora sediminimaris</name>
    <dbReference type="NCBI Taxonomy" id="547162"/>
    <lineage>
        <taxon>Bacteria</taxon>
        <taxon>Bacillati</taxon>
        <taxon>Actinomycetota</taxon>
        <taxon>Actinomycetes</taxon>
        <taxon>Micromonosporales</taxon>
        <taxon>Micromonosporaceae</taxon>
        <taxon>Micromonospora</taxon>
    </lineage>
</organism>
<feature type="compositionally biased region" description="Basic and acidic residues" evidence="1">
    <location>
        <begin position="62"/>
        <end position="79"/>
    </location>
</feature>
<gene>
    <name evidence="2" type="ORF">Vse01_48820</name>
</gene>
<dbReference type="RefSeq" id="WP_093401769.1">
    <property type="nucleotide sequence ID" value="NZ_BOPD01000035.1"/>
</dbReference>
<protein>
    <submittedName>
        <fullName evidence="2">Uncharacterized protein</fullName>
    </submittedName>
</protein>
<comment type="caution">
    <text evidence="2">The sequence shown here is derived from an EMBL/GenBank/DDBJ whole genome shotgun (WGS) entry which is preliminary data.</text>
</comment>
<dbReference type="EMBL" id="BOPD01000035">
    <property type="protein sequence ID" value="GIJ35734.1"/>
    <property type="molecule type" value="Genomic_DNA"/>
</dbReference>
<accession>A0A9W5XM77</accession>